<comment type="caution">
    <text evidence="2">The sequence shown here is derived from an EMBL/GenBank/DDBJ whole genome shotgun (WGS) entry which is preliminary data.</text>
</comment>
<reference evidence="2 3" key="1">
    <citation type="submission" date="2017-05" db="EMBL/GenBank/DDBJ databases">
        <title>Draft genome sequence of Elsinoe australis.</title>
        <authorList>
            <person name="Cheng Q."/>
        </authorList>
    </citation>
    <scope>NUCLEOTIDE SEQUENCE [LARGE SCALE GENOMIC DNA]</scope>
    <source>
        <strain evidence="2 3">NL1</strain>
    </source>
</reference>
<name>A0A2P7Z1H2_9PEZI</name>
<proteinExistence type="predicted"/>
<feature type="region of interest" description="Disordered" evidence="1">
    <location>
        <begin position="212"/>
        <end position="258"/>
    </location>
</feature>
<evidence type="ECO:0000313" key="2">
    <source>
        <dbReference type="EMBL" id="PSK42051.1"/>
    </source>
</evidence>
<dbReference type="EMBL" id="NHZQ01000335">
    <property type="protein sequence ID" value="PSK42051.1"/>
    <property type="molecule type" value="Genomic_DNA"/>
</dbReference>
<protein>
    <submittedName>
        <fullName evidence="2">Uncharacterized protein</fullName>
    </submittedName>
</protein>
<feature type="compositionally biased region" description="Basic and acidic residues" evidence="1">
    <location>
        <begin position="212"/>
        <end position="237"/>
    </location>
</feature>
<accession>A0A2P7Z1H2</accession>
<dbReference type="OrthoDB" id="4725912at2759"/>
<keyword evidence="3" id="KW-1185">Reference proteome</keyword>
<dbReference type="AlphaFoldDB" id="A0A2P7Z1H2"/>
<feature type="region of interest" description="Disordered" evidence="1">
    <location>
        <begin position="1"/>
        <end position="21"/>
    </location>
</feature>
<sequence length="258" mass="28906">MAQDSAYPPAAPATASPQTTNQGNRTFLFEFQWKNFKTLVKDMATPNAPPNYIADFKFFALRPKVYLKSGDGKTTLSTGTLYNVHINSDIVLRGQNIKLEAARRLKTHYIYKSSAFAQSGEKPVMMTWNTTCTAREWHFNLLDENQIAVARYSVDWYALKKFAKLEIIGPRGYDEKVVEEVMATAFTLYGCMLFRMNNIFALFGSAFHKKAGKGEVDSGDLKKAAEEDYEDARKQDVKPVSPPRDSMQGAPGSAAVKQ</sequence>
<evidence type="ECO:0000256" key="1">
    <source>
        <dbReference type="SAM" id="MobiDB-lite"/>
    </source>
</evidence>
<dbReference type="Proteomes" id="UP000243723">
    <property type="component" value="Unassembled WGS sequence"/>
</dbReference>
<gene>
    <name evidence="2" type="ORF">B9Z65_3965</name>
</gene>
<organism evidence="2 3">
    <name type="scientific">Elsinoe australis</name>
    <dbReference type="NCBI Taxonomy" id="40998"/>
    <lineage>
        <taxon>Eukaryota</taxon>
        <taxon>Fungi</taxon>
        <taxon>Dikarya</taxon>
        <taxon>Ascomycota</taxon>
        <taxon>Pezizomycotina</taxon>
        <taxon>Dothideomycetes</taxon>
        <taxon>Dothideomycetidae</taxon>
        <taxon>Myriangiales</taxon>
        <taxon>Elsinoaceae</taxon>
        <taxon>Elsinoe</taxon>
    </lineage>
</organism>
<evidence type="ECO:0000313" key="3">
    <source>
        <dbReference type="Proteomes" id="UP000243723"/>
    </source>
</evidence>